<organism evidence="4 5">
    <name type="scientific">Burkholderia pseudomallei (strain 1710b)</name>
    <dbReference type="NCBI Taxonomy" id="320372"/>
    <lineage>
        <taxon>Bacteria</taxon>
        <taxon>Pseudomonadati</taxon>
        <taxon>Pseudomonadota</taxon>
        <taxon>Betaproteobacteria</taxon>
        <taxon>Burkholderiales</taxon>
        <taxon>Burkholderiaceae</taxon>
        <taxon>Burkholderia</taxon>
        <taxon>pseudomallei group</taxon>
    </lineage>
</organism>
<gene>
    <name evidence="4" type="ordered locus">BURPS1710b_A2345</name>
</gene>
<dbReference type="AlphaFoldDB" id="Q3JG07"/>
<feature type="domain" description="BD-FAE-like" evidence="3">
    <location>
        <begin position="174"/>
        <end position="371"/>
    </location>
</feature>
<dbReference type="InterPro" id="IPR050300">
    <property type="entry name" value="GDXG_lipolytic_enzyme"/>
</dbReference>
<evidence type="ECO:0000313" key="5">
    <source>
        <dbReference type="Proteomes" id="UP000002700"/>
    </source>
</evidence>
<feature type="region of interest" description="Disordered" evidence="2">
    <location>
        <begin position="1"/>
        <end position="74"/>
    </location>
</feature>
<dbReference type="Pfam" id="PF20434">
    <property type="entry name" value="BD-FAE"/>
    <property type="match status" value="1"/>
</dbReference>
<evidence type="ECO:0000256" key="2">
    <source>
        <dbReference type="SAM" id="MobiDB-lite"/>
    </source>
</evidence>
<proteinExistence type="predicted"/>
<accession>Q3JG07</accession>
<dbReference type="HOGENOM" id="CLU_012494_5_1_4"/>
<dbReference type="ESTHER" id="burma-q62d56">
    <property type="family name" value="BD-FAE"/>
</dbReference>
<dbReference type="Gene3D" id="3.40.50.1820">
    <property type="entry name" value="alpha/beta hydrolase"/>
    <property type="match status" value="1"/>
</dbReference>
<dbReference type="PANTHER" id="PTHR48081:SF6">
    <property type="entry name" value="PEPTIDASE S9 PROLYL OLIGOPEPTIDASE CATALYTIC DOMAIN-CONTAINING PROTEIN"/>
    <property type="match status" value="1"/>
</dbReference>
<dbReference type="InterPro" id="IPR049492">
    <property type="entry name" value="BD-FAE-like_dom"/>
</dbReference>
<dbReference type="InterPro" id="IPR029058">
    <property type="entry name" value="AB_hydrolase_fold"/>
</dbReference>
<dbReference type="GO" id="GO:0016787">
    <property type="term" value="F:hydrolase activity"/>
    <property type="evidence" value="ECO:0007669"/>
    <property type="project" value="UniProtKB-KW"/>
</dbReference>
<evidence type="ECO:0000256" key="1">
    <source>
        <dbReference type="ARBA" id="ARBA00022801"/>
    </source>
</evidence>
<sequence length="417" mass="44375">MQWARRARLAARARDGPRTDVGPPRPASRPSRAGPARHATRDAGPGRASSPRRIARVTPRDATSGAYARPFTDDRHRESGDVFRFQSGAFDMDITRRSLLGAALAGALDTIAPAAHAQAAARGAAPPDDAPRAVPDETIPLWPGPAPDPAPTGAGDGERIGRRGSVSRVARPRLNVYRPAHGNGGAALVIAGGGYDHIELGNESAPMCAWLTSLGVMAFELVYRLPEQGWSRLAPLQDGQRAMRLIRARAKRDGVDPARIAIMGFSAGGHLAGMTAVEPDARRYASVDDADRESARPDLAALLYPVLTLMPPFDRTRTRLHVAGAHPAQADSEALSANLRVSARTPPTFLAHAFDDPIAPIDNSLLMASALRAARVSVELHAFQAGGHGWGMGKPGSAVHAWPALFEQWARLNRLLP</sequence>
<keyword evidence="1" id="KW-0378">Hydrolase</keyword>
<protein>
    <submittedName>
        <fullName evidence="4">Twin-arginine translocation pathway signal sequence domain protein</fullName>
    </submittedName>
</protein>
<feature type="region of interest" description="Disordered" evidence="2">
    <location>
        <begin position="119"/>
        <end position="165"/>
    </location>
</feature>
<dbReference type="EnsemblBacteria" id="ABA51627">
    <property type="protein sequence ID" value="ABA51627"/>
    <property type="gene ID" value="BURPS1710b_A2345"/>
</dbReference>
<feature type="compositionally biased region" description="Basic residues" evidence="2">
    <location>
        <begin position="1"/>
        <end position="11"/>
    </location>
</feature>
<feature type="compositionally biased region" description="Low complexity" evidence="2">
    <location>
        <begin position="28"/>
        <end position="37"/>
    </location>
</feature>
<dbReference type="SUPFAM" id="SSF53474">
    <property type="entry name" value="alpha/beta-Hydrolases"/>
    <property type="match status" value="1"/>
</dbReference>
<evidence type="ECO:0000259" key="3">
    <source>
        <dbReference type="Pfam" id="PF20434"/>
    </source>
</evidence>
<dbReference type="Proteomes" id="UP000002700">
    <property type="component" value="Chromosome II"/>
</dbReference>
<reference evidence="4 5" key="1">
    <citation type="submission" date="2005-09" db="EMBL/GenBank/DDBJ databases">
        <authorList>
            <person name="Woods D.E."/>
            <person name="Nierman W.C."/>
        </authorList>
    </citation>
    <scope>NUCLEOTIDE SEQUENCE [LARGE SCALE GENOMIC DNA]</scope>
    <source>
        <strain evidence="4 5">1710b</strain>
    </source>
</reference>
<evidence type="ECO:0000313" key="4">
    <source>
        <dbReference type="EMBL" id="ABA51627.1"/>
    </source>
</evidence>
<dbReference type="KEGG" id="bpm:BURPS1710b_A2345"/>
<dbReference type="PANTHER" id="PTHR48081">
    <property type="entry name" value="AB HYDROLASE SUPERFAMILY PROTEIN C4A8.06C"/>
    <property type="match status" value="1"/>
</dbReference>
<dbReference type="EMBL" id="CP000125">
    <property type="protein sequence ID" value="ABA51627.1"/>
    <property type="molecule type" value="Genomic_DNA"/>
</dbReference>
<name>Q3JG07_BURP1</name>